<dbReference type="InterPro" id="IPR032675">
    <property type="entry name" value="LRR_dom_sf"/>
</dbReference>
<evidence type="ECO:0000256" key="2">
    <source>
        <dbReference type="ARBA" id="ARBA00022737"/>
    </source>
</evidence>
<keyword evidence="5" id="KW-1185">Reference proteome</keyword>
<gene>
    <name evidence="4" type="ORF">HINF_LOCUS35979</name>
    <name evidence="3" type="ORF">HINF_LOCUS40740</name>
</gene>
<dbReference type="EMBL" id="CAXDID020000131">
    <property type="protein sequence ID" value="CAL6035540.1"/>
    <property type="molecule type" value="Genomic_DNA"/>
</dbReference>
<dbReference type="AlphaFoldDB" id="A0AA86UCW9"/>
<dbReference type="EMBL" id="CATOUU010000836">
    <property type="protein sequence ID" value="CAI9953095.1"/>
    <property type="molecule type" value="Genomic_DNA"/>
</dbReference>
<reference evidence="4 5" key="2">
    <citation type="submission" date="2024-07" db="EMBL/GenBank/DDBJ databases">
        <authorList>
            <person name="Akdeniz Z."/>
        </authorList>
    </citation>
    <scope>NUCLEOTIDE SEQUENCE [LARGE SCALE GENOMIC DNA]</scope>
</reference>
<dbReference type="InterPro" id="IPR025875">
    <property type="entry name" value="Leu-rich_rpt_4"/>
</dbReference>
<evidence type="ECO:0000313" key="4">
    <source>
        <dbReference type="EMBL" id="CAL6035540.1"/>
    </source>
</evidence>
<evidence type="ECO:0000313" key="3">
    <source>
        <dbReference type="EMBL" id="CAI9953095.1"/>
    </source>
</evidence>
<dbReference type="Proteomes" id="UP001642409">
    <property type="component" value="Unassembled WGS sequence"/>
</dbReference>
<organism evidence="3">
    <name type="scientific">Hexamita inflata</name>
    <dbReference type="NCBI Taxonomy" id="28002"/>
    <lineage>
        <taxon>Eukaryota</taxon>
        <taxon>Metamonada</taxon>
        <taxon>Diplomonadida</taxon>
        <taxon>Hexamitidae</taxon>
        <taxon>Hexamitinae</taxon>
        <taxon>Hexamita</taxon>
    </lineage>
</organism>
<proteinExistence type="predicted"/>
<dbReference type="SMART" id="SM00365">
    <property type="entry name" value="LRR_SD22"/>
    <property type="match status" value="3"/>
</dbReference>
<reference evidence="3" key="1">
    <citation type="submission" date="2023-06" db="EMBL/GenBank/DDBJ databases">
        <authorList>
            <person name="Kurt Z."/>
        </authorList>
    </citation>
    <scope>NUCLEOTIDE SEQUENCE</scope>
</reference>
<sequence length="324" mass="37278">MDSNEIVDISELKNLTNLCLRENFISDISAIQNLNNLTRLDVSHNQITSYTLNLPNLIVLNLSHNAPNDISGIYLSSKLTHLYLNKTQIIIIDTTKLQNLIMLDMGRNPIVDISFIADFVNLESLSLDGCYQLQNIEPLKNCKQLKSVDISSTGVTNIWALQFLKNLNSLTIYGAQVVDLHPLQFLFQLQDLHATEMNVIDVTPLRNLVNLDSLDVQFNKIQDFGPITHHKNYKFNEDDDNQMYYLSDQTVPTQQEVRFYNKILFVYKSQNRFRTNKNNIRKFNRSFAETKQTVTMSLNNVLCSLNKQTELLMQFISISSAFID</sequence>
<comment type="caution">
    <text evidence="3">The sequence shown here is derived from an EMBL/GenBank/DDBJ whole genome shotgun (WGS) entry which is preliminary data.</text>
</comment>
<dbReference type="InterPro" id="IPR050836">
    <property type="entry name" value="SDS22/Internalin_LRR"/>
</dbReference>
<keyword evidence="2" id="KW-0677">Repeat</keyword>
<dbReference type="PANTHER" id="PTHR46652:SF3">
    <property type="entry name" value="LEUCINE-RICH REPEAT-CONTAINING PROTEIN 9"/>
    <property type="match status" value="1"/>
</dbReference>
<dbReference type="PROSITE" id="PS51450">
    <property type="entry name" value="LRR"/>
    <property type="match status" value="3"/>
</dbReference>
<protein>
    <submittedName>
        <fullName evidence="3">Leucine-rich repeat domain-containing protein</fullName>
    </submittedName>
    <submittedName>
        <fullName evidence="4">Leucine-rich_repeat domain-containing protein</fullName>
    </submittedName>
</protein>
<keyword evidence="1" id="KW-0433">Leucine-rich repeat</keyword>
<evidence type="ECO:0000313" key="5">
    <source>
        <dbReference type="Proteomes" id="UP001642409"/>
    </source>
</evidence>
<dbReference type="InterPro" id="IPR001611">
    <property type="entry name" value="Leu-rich_rpt"/>
</dbReference>
<dbReference type="PANTHER" id="PTHR46652">
    <property type="entry name" value="LEUCINE-RICH REPEAT AND IQ DOMAIN-CONTAINING PROTEIN 1-RELATED"/>
    <property type="match status" value="1"/>
</dbReference>
<name>A0AA86UCW9_9EUKA</name>
<evidence type="ECO:0000256" key="1">
    <source>
        <dbReference type="ARBA" id="ARBA00022614"/>
    </source>
</evidence>
<dbReference type="Pfam" id="PF12799">
    <property type="entry name" value="LRR_4"/>
    <property type="match status" value="1"/>
</dbReference>
<dbReference type="SUPFAM" id="SSF52058">
    <property type="entry name" value="L domain-like"/>
    <property type="match status" value="1"/>
</dbReference>
<dbReference type="Gene3D" id="3.80.10.10">
    <property type="entry name" value="Ribonuclease Inhibitor"/>
    <property type="match status" value="2"/>
</dbReference>
<accession>A0AA86UCW9</accession>